<accession>A0A449HZH3</accession>
<evidence type="ECO:0000256" key="1">
    <source>
        <dbReference type="SAM" id="MobiDB-lite"/>
    </source>
</evidence>
<evidence type="ECO:0000313" key="3">
    <source>
        <dbReference type="Proteomes" id="UP000396835"/>
    </source>
</evidence>
<feature type="region of interest" description="Disordered" evidence="1">
    <location>
        <begin position="24"/>
        <end position="43"/>
    </location>
</feature>
<dbReference type="Proteomes" id="UP000396835">
    <property type="component" value="Unassembled WGS sequence"/>
</dbReference>
<proteinExistence type="predicted"/>
<dbReference type="AlphaFoldDB" id="A0A449HZH3"/>
<sequence length="43" mass="4889">MTDFFSKRKAAMALDKFIYHFKSIPDKKNGGKNTHARASSERG</sequence>
<evidence type="ECO:0000313" key="2">
    <source>
        <dbReference type="EMBL" id="VFB12589.1"/>
    </source>
</evidence>
<organism evidence="2 3">
    <name type="scientific">Prevotella heparinolytica</name>
    <dbReference type="NCBI Taxonomy" id="28113"/>
    <lineage>
        <taxon>Bacteria</taxon>
        <taxon>Pseudomonadati</taxon>
        <taxon>Bacteroidota</taxon>
        <taxon>Bacteroidia</taxon>
        <taxon>Bacteroidales</taxon>
        <taxon>Bacteroidaceae</taxon>
        <taxon>Bacteroides</taxon>
    </lineage>
</organism>
<dbReference type="EMBL" id="CAACYH010000002">
    <property type="protein sequence ID" value="VFB12589.1"/>
    <property type="molecule type" value="Genomic_DNA"/>
</dbReference>
<gene>
    <name evidence="2" type="ORF">NCTC7812_00073</name>
</gene>
<name>A0A449HZH3_9BACE</name>
<reference evidence="2 3" key="1">
    <citation type="submission" date="2019-02" db="EMBL/GenBank/DDBJ databases">
        <authorList>
            <consortium name="Pathogen Informatics"/>
        </authorList>
    </citation>
    <scope>NUCLEOTIDE SEQUENCE [LARGE SCALE GENOMIC DNA]</scope>
    <source>
        <strain evidence="2 3">3012STDY7078512</strain>
    </source>
</reference>
<protein>
    <submittedName>
        <fullName evidence="2">Uncharacterized protein</fullName>
    </submittedName>
</protein>